<feature type="region of interest" description="Disordered" evidence="1">
    <location>
        <begin position="351"/>
        <end position="411"/>
    </location>
</feature>
<name>A0A840IJN0_9ACTN</name>
<dbReference type="SUPFAM" id="SSF110296">
    <property type="entry name" value="Oligoxyloglucan reducing end-specific cellobiohydrolase"/>
    <property type="match status" value="1"/>
</dbReference>
<dbReference type="Proteomes" id="UP000585272">
    <property type="component" value="Unassembled WGS sequence"/>
</dbReference>
<feature type="signal peptide" evidence="2">
    <location>
        <begin position="1"/>
        <end position="26"/>
    </location>
</feature>
<protein>
    <recommendedName>
        <fullName evidence="5">Photosynthesis system II assembly factor Ycf48/Hcf136-like domain-containing protein</fullName>
    </recommendedName>
</protein>
<evidence type="ECO:0008006" key="5">
    <source>
        <dbReference type="Google" id="ProtNLM"/>
    </source>
</evidence>
<dbReference type="RefSeq" id="WP_183345494.1">
    <property type="nucleotide sequence ID" value="NZ_JACHNU010000010.1"/>
</dbReference>
<feature type="compositionally biased region" description="Pro residues" evidence="1">
    <location>
        <begin position="356"/>
        <end position="372"/>
    </location>
</feature>
<evidence type="ECO:0000256" key="1">
    <source>
        <dbReference type="SAM" id="MobiDB-lite"/>
    </source>
</evidence>
<reference evidence="3 4" key="1">
    <citation type="submission" date="2020-08" db="EMBL/GenBank/DDBJ databases">
        <title>Genomic Encyclopedia of Archaeal and Bacterial Type Strains, Phase II (KMG-II): from individual species to whole genera.</title>
        <authorList>
            <person name="Goeker M."/>
        </authorList>
    </citation>
    <scope>NUCLEOTIDE SEQUENCE [LARGE SCALE GENOMIC DNA]</scope>
    <source>
        <strain evidence="3 4">DSM 23288</strain>
    </source>
</reference>
<comment type="caution">
    <text evidence="3">The sequence shown here is derived from an EMBL/GenBank/DDBJ whole genome shotgun (WGS) entry which is preliminary data.</text>
</comment>
<keyword evidence="2" id="KW-0732">Signal</keyword>
<keyword evidence="4" id="KW-1185">Reference proteome</keyword>
<feature type="chain" id="PRO_5032427328" description="Photosynthesis system II assembly factor Ycf48/Hcf136-like domain-containing protein" evidence="2">
    <location>
        <begin position="27"/>
        <end position="508"/>
    </location>
</feature>
<organism evidence="3 4">
    <name type="scientific">Conexibacter arvalis</name>
    <dbReference type="NCBI Taxonomy" id="912552"/>
    <lineage>
        <taxon>Bacteria</taxon>
        <taxon>Bacillati</taxon>
        <taxon>Actinomycetota</taxon>
        <taxon>Thermoleophilia</taxon>
        <taxon>Solirubrobacterales</taxon>
        <taxon>Conexibacteraceae</taxon>
        <taxon>Conexibacter</taxon>
    </lineage>
</organism>
<dbReference type="EMBL" id="JACHNU010000010">
    <property type="protein sequence ID" value="MBB4664976.1"/>
    <property type="molecule type" value="Genomic_DNA"/>
</dbReference>
<accession>A0A840IJN0</accession>
<evidence type="ECO:0000256" key="2">
    <source>
        <dbReference type="SAM" id="SignalP"/>
    </source>
</evidence>
<evidence type="ECO:0000313" key="3">
    <source>
        <dbReference type="EMBL" id="MBB4664976.1"/>
    </source>
</evidence>
<evidence type="ECO:0000313" key="4">
    <source>
        <dbReference type="Proteomes" id="UP000585272"/>
    </source>
</evidence>
<sequence>MLKTRRLAAAAAGATVLAAAAAPAGAATTWTQVPSGTTAEITAIDYQSDERAWFATADGRILRLSGGAFVEGTGTLPGAPYVDLAFQPGGAVGLAVTSDGRVQRSVNGGATWSTVVLTPTYRSCTSADGTAVTRLSGVFWAGNATAYYVGGGGTNQPIVLRSDEPIATPSDVNRIAPGGGCRVGDMTDAVTDGFALPTAPATLRFVTDDFGEVFTSADALASPASHLAGLTIGAGGVPRLAVDPLNASRLWVTSTNGGLNYAIGASGRTPVRRASDGLPVGDRLYDVAYAGGTVVAAGDGGAILTSVDGTVAHRQPADGALATTPWRAVDLADAGRAMVGGAGGALVRTTNANAVPAPPDGPTPRDPTPGDPTPRDPAPRRPTTRRPSGSGGGAAGTPPNASGRPATATTGGATIAAWKRIALSKGRYVPVRVSARSARRFVIEVRRAKRPRTRVAMARTRLRRPGRKLVKVPLRATVRTGRYRIVVRVYKGRSAIGRRVTVAIVVAR</sequence>
<dbReference type="AlphaFoldDB" id="A0A840IJN0"/>
<proteinExistence type="predicted"/>
<gene>
    <name evidence="3" type="ORF">BDZ31_004595</name>
</gene>